<dbReference type="EMBL" id="JADWDJ010000007">
    <property type="protein sequence ID" value="KAG5278781.1"/>
    <property type="molecule type" value="Genomic_DNA"/>
</dbReference>
<evidence type="ECO:0000313" key="2">
    <source>
        <dbReference type="EMBL" id="KAG5278781.1"/>
    </source>
</evidence>
<sequence length="137" mass="14363">MTLKYRGSLSLQTDLAVAFHELHELKHALMTTPIGRSWYCSIDQSRRASSDAGPVGQAGGPLPPSQASSESPAGQAGVPLPSSPSAQFSTTFQTASSESLTGQAVGPFSHSPSSTSSDRPISPPRSVTTTYWRNTVS</sequence>
<dbReference type="AlphaFoldDB" id="A0AAV6GZ68"/>
<organism evidence="2 3">
    <name type="scientific">Alosa alosa</name>
    <name type="common">allis shad</name>
    <dbReference type="NCBI Taxonomy" id="278164"/>
    <lineage>
        <taxon>Eukaryota</taxon>
        <taxon>Metazoa</taxon>
        <taxon>Chordata</taxon>
        <taxon>Craniata</taxon>
        <taxon>Vertebrata</taxon>
        <taxon>Euteleostomi</taxon>
        <taxon>Actinopterygii</taxon>
        <taxon>Neopterygii</taxon>
        <taxon>Teleostei</taxon>
        <taxon>Clupei</taxon>
        <taxon>Clupeiformes</taxon>
        <taxon>Clupeoidei</taxon>
        <taxon>Clupeidae</taxon>
        <taxon>Alosa</taxon>
    </lineage>
</organism>
<gene>
    <name evidence="2" type="ORF">AALO_G00102710</name>
</gene>
<feature type="compositionally biased region" description="Low complexity" evidence="1">
    <location>
        <begin position="107"/>
        <end position="126"/>
    </location>
</feature>
<protein>
    <submittedName>
        <fullName evidence="2">Uncharacterized protein</fullName>
    </submittedName>
</protein>
<proteinExistence type="predicted"/>
<feature type="compositionally biased region" description="Polar residues" evidence="1">
    <location>
        <begin position="83"/>
        <end position="102"/>
    </location>
</feature>
<feature type="compositionally biased region" description="Polar residues" evidence="1">
    <location>
        <begin position="127"/>
        <end position="137"/>
    </location>
</feature>
<reference evidence="2" key="1">
    <citation type="submission" date="2020-10" db="EMBL/GenBank/DDBJ databases">
        <title>Chromosome-scale genome assembly of the Allis shad, Alosa alosa.</title>
        <authorList>
            <person name="Margot Z."/>
            <person name="Christophe K."/>
            <person name="Cabau C."/>
            <person name="Louis A."/>
            <person name="Berthelot C."/>
            <person name="Parey E."/>
            <person name="Roest Crollius H."/>
            <person name="Montfort J."/>
            <person name="Robinson-Rechavi M."/>
            <person name="Bucao C."/>
            <person name="Bouchez O."/>
            <person name="Gislard M."/>
            <person name="Lluch J."/>
            <person name="Milhes M."/>
            <person name="Lampietro C."/>
            <person name="Lopez Roques C."/>
            <person name="Donnadieu C."/>
            <person name="Braasch I."/>
            <person name="Desvignes T."/>
            <person name="Postlethwait J."/>
            <person name="Bobe J."/>
            <person name="Guiguen Y."/>
        </authorList>
    </citation>
    <scope>NUCLEOTIDE SEQUENCE</scope>
    <source>
        <strain evidence="2">M-15738</strain>
        <tissue evidence="2">Blood</tissue>
    </source>
</reference>
<accession>A0AAV6GZ68</accession>
<dbReference type="Proteomes" id="UP000823561">
    <property type="component" value="Chromosome 7"/>
</dbReference>
<keyword evidence="3" id="KW-1185">Reference proteome</keyword>
<comment type="caution">
    <text evidence="2">The sequence shown here is derived from an EMBL/GenBank/DDBJ whole genome shotgun (WGS) entry which is preliminary data.</text>
</comment>
<feature type="region of interest" description="Disordered" evidence="1">
    <location>
        <begin position="45"/>
        <end position="137"/>
    </location>
</feature>
<name>A0AAV6GZ68_9TELE</name>
<evidence type="ECO:0000256" key="1">
    <source>
        <dbReference type="SAM" id="MobiDB-lite"/>
    </source>
</evidence>
<evidence type="ECO:0000313" key="3">
    <source>
        <dbReference type="Proteomes" id="UP000823561"/>
    </source>
</evidence>